<evidence type="ECO:0000313" key="2">
    <source>
        <dbReference type="EMBL" id="PON25162.1"/>
    </source>
</evidence>
<dbReference type="EMBL" id="JPDN02000019">
    <property type="protein sequence ID" value="PON25162.1"/>
    <property type="molecule type" value="Genomic_DNA"/>
</dbReference>
<dbReference type="Proteomes" id="UP000054821">
    <property type="component" value="Unassembled WGS sequence"/>
</dbReference>
<feature type="region of interest" description="Disordered" evidence="1">
    <location>
        <begin position="186"/>
        <end position="231"/>
    </location>
</feature>
<accession>A0A2P4ZLJ8</accession>
<protein>
    <submittedName>
        <fullName evidence="2">Uncharacterized protein</fullName>
    </submittedName>
</protein>
<dbReference type="RefSeq" id="XP_018662714.1">
    <property type="nucleotide sequence ID" value="XM_018803976.1"/>
</dbReference>
<gene>
    <name evidence="2" type="ORF">TGAM01_v205848</name>
</gene>
<reference evidence="2 3" key="1">
    <citation type="journal article" date="2016" name="Genome Announc.">
        <title>Draft Whole-Genome Sequence of Trichoderma gamsii T6085, a Promising Biocontrol Agent of Fusarium Head Blight on Wheat.</title>
        <authorList>
            <person name="Baroncelli R."/>
            <person name="Zapparata A."/>
            <person name="Piaggeschi G."/>
            <person name="Sarrocco S."/>
            <person name="Vannacci G."/>
        </authorList>
    </citation>
    <scope>NUCLEOTIDE SEQUENCE [LARGE SCALE GENOMIC DNA]</scope>
    <source>
        <strain evidence="2 3">T6085</strain>
    </source>
</reference>
<organism evidence="2 3">
    <name type="scientific">Trichoderma gamsii</name>
    <dbReference type="NCBI Taxonomy" id="398673"/>
    <lineage>
        <taxon>Eukaryota</taxon>
        <taxon>Fungi</taxon>
        <taxon>Dikarya</taxon>
        <taxon>Ascomycota</taxon>
        <taxon>Pezizomycotina</taxon>
        <taxon>Sordariomycetes</taxon>
        <taxon>Hypocreomycetidae</taxon>
        <taxon>Hypocreales</taxon>
        <taxon>Hypocreaceae</taxon>
        <taxon>Trichoderma</taxon>
    </lineage>
</organism>
<feature type="compositionally biased region" description="Polar residues" evidence="1">
    <location>
        <begin position="218"/>
        <end position="230"/>
    </location>
</feature>
<name>A0A2P4ZLJ8_9HYPO</name>
<evidence type="ECO:0000256" key="1">
    <source>
        <dbReference type="SAM" id="MobiDB-lite"/>
    </source>
</evidence>
<proteinExistence type="predicted"/>
<keyword evidence="3" id="KW-1185">Reference proteome</keyword>
<dbReference type="GeneID" id="29984059"/>
<comment type="caution">
    <text evidence="2">The sequence shown here is derived from an EMBL/GenBank/DDBJ whole genome shotgun (WGS) entry which is preliminary data.</text>
</comment>
<evidence type="ECO:0000313" key="3">
    <source>
        <dbReference type="Proteomes" id="UP000054821"/>
    </source>
</evidence>
<sequence length="273" mass="29619">MRNNKLQYLILFGYTAAEDGTAVTDATGWHSCMKALVAAVQYGAWSRIQATREDANWKWKKALGAKPLVCMMPEIHEVHQLASGEAKPKAQSLPVLVRIVRLGRHENFEIGVPLAAPPEGIHWRRCLALLRNPETAQSTSTGHQLRLLVLRSSIFVFILIHRRHRLLFQPASSLLDSFSPTLAQCQTDQHSPSAAAAPANLSGHGGPTGQRGTPDGLQRTNSHGSRTHLSQPFRAAHAESNLCALAACLSPSAAFAGDATRIFTSQLCRIGTA</sequence>
<dbReference type="AlphaFoldDB" id="A0A2P4ZLJ8"/>